<reference evidence="7" key="1">
    <citation type="journal article" date="2014" name="Int. J. Syst. Evol. Microbiol.">
        <title>Complete genome sequence of Corynebacterium casei LMG S-19264T (=DSM 44701T), isolated from a smear-ripened cheese.</title>
        <authorList>
            <consortium name="US DOE Joint Genome Institute (JGI-PGF)"/>
            <person name="Walter F."/>
            <person name="Albersmeier A."/>
            <person name="Kalinowski J."/>
            <person name="Ruckert C."/>
        </authorList>
    </citation>
    <scope>NUCLEOTIDE SEQUENCE</scope>
    <source>
        <strain evidence="7">CGMCC 4.7306</strain>
    </source>
</reference>
<dbReference type="GO" id="GO:0032259">
    <property type="term" value="P:methylation"/>
    <property type="evidence" value="ECO:0007669"/>
    <property type="project" value="UniProtKB-KW"/>
</dbReference>
<dbReference type="Gene3D" id="3.40.50.150">
    <property type="entry name" value="Vaccinia Virus protein VP39"/>
    <property type="match status" value="1"/>
</dbReference>
<accession>A0A917W1Z6</accession>
<protein>
    <submittedName>
        <fullName evidence="7">Precorrin-6Y C5,15-methyltransferase (Decarboxylating)</fullName>
    </submittedName>
</protein>
<dbReference type="InterPro" id="IPR050714">
    <property type="entry name" value="Cobalamin_biosynth_MTase"/>
</dbReference>
<evidence type="ECO:0000256" key="1">
    <source>
        <dbReference type="ARBA" id="ARBA00004953"/>
    </source>
</evidence>
<dbReference type="InterPro" id="IPR012818">
    <property type="entry name" value="CbiE"/>
</dbReference>
<feature type="domain" description="Tetrapyrrole methylase" evidence="6">
    <location>
        <begin position="12"/>
        <end position="199"/>
    </location>
</feature>
<dbReference type="EMBL" id="BMMZ01000003">
    <property type="protein sequence ID" value="GGL59699.1"/>
    <property type="molecule type" value="Genomic_DNA"/>
</dbReference>
<keyword evidence="2" id="KW-0169">Cobalamin biosynthesis</keyword>
<name>A0A917W1Z6_9ACTN</name>
<dbReference type="InterPro" id="IPR006365">
    <property type="entry name" value="Cbl_synth_CobL"/>
</dbReference>
<dbReference type="PANTHER" id="PTHR43182">
    <property type="entry name" value="COBALT-PRECORRIN-6B C(15)-METHYLTRANSFERASE (DECARBOXYLATING)"/>
    <property type="match status" value="1"/>
</dbReference>
<dbReference type="PANTHER" id="PTHR43182:SF1">
    <property type="entry name" value="COBALT-PRECORRIN-7 C(5)-METHYLTRANSFERASE"/>
    <property type="match status" value="1"/>
</dbReference>
<dbReference type="InterPro" id="IPR014777">
    <property type="entry name" value="4pyrrole_Mease_sub1"/>
</dbReference>
<dbReference type="NCBIfam" id="TIGR02469">
    <property type="entry name" value="CbiT"/>
    <property type="match status" value="1"/>
</dbReference>
<organism evidence="7 8">
    <name type="scientific">Microlunatus endophyticus</name>
    <dbReference type="NCBI Taxonomy" id="1716077"/>
    <lineage>
        <taxon>Bacteria</taxon>
        <taxon>Bacillati</taxon>
        <taxon>Actinomycetota</taxon>
        <taxon>Actinomycetes</taxon>
        <taxon>Propionibacteriales</taxon>
        <taxon>Propionibacteriaceae</taxon>
        <taxon>Microlunatus</taxon>
    </lineage>
</organism>
<keyword evidence="5" id="KW-0949">S-adenosyl-L-methionine</keyword>
<dbReference type="SUPFAM" id="SSF53335">
    <property type="entry name" value="S-adenosyl-L-methionine-dependent methyltransferases"/>
    <property type="match status" value="1"/>
</dbReference>
<dbReference type="NCBIfam" id="TIGR02467">
    <property type="entry name" value="CbiE"/>
    <property type="match status" value="1"/>
</dbReference>
<evidence type="ECO:0000313" key="8">
    <source>
        <dbReference type="Proteomes" id="UP000613840"/>
    </source>
</evidence>
<dbReference type="InterPro" id="IPR029063">
    <property type="entry name" value="SAM-dependent_MTases_sf"/>
</dbReference>
<dbReference type="CDD" id="cd11644">
    <property type="entry name" value="Precorrin-6Y-MT"/>
    <property type="match status" value="1"/>
</dbReference>
<keyword evidence="8" id="KW-1185">Reference proteome</keyword>
<sequence>MTDGSADDRIDVVGVPARGLSTLDPASRSIVARARVIVAGSRLLAEVTRSAIAIPDAELVALPSPLRAGLVELVEGRSGQQMVLLASGDPLVAGIGRTAIELFGTDRVRIHPAVSSVALARARLGWPAETCESVRVSRGAYEVVAQCRPDARLVVLSWDRDSPAEIAARLTEAGFGSSRMIMLSDLGTDQETRLDGRAGTWDCADVPALELVCVECLPDRDGDPALWSTAPGLPDDAFDHDGQLTKRYLRAAALTRLRPVPGELLWDLGAGAGSVGIEWCRQDPRNRAVAVERDPERAARITNNARRLGAIGIQVVTDSIDAALDTLTRPDAVFVGGGVTAGIIDRAMAALPHNGRLVAHAVTVESESLLLAASRRYGGDLSRIGIEALEPLGSYLGWKPARSVTQWAVTKRA</sequence>
<dbReference type="GO" id="GO:0008276">
    <property type="term" value="F:protein methyltransferase activity"/>
    <property type="evidence" value="ECO:0007669"/>
    <property type="project" value="InterPro"/>
</dbReference>
<dbReference type="Proteomes" id="UP000613840">
    <property type="component" value="Unassembled WGS sequence"/>
</dbReference>
<dbReference type="Gene3D" id="3.40.1010.10">
    <property type="entry name" value="Cobalt-precorrin-4 Transmethylase, Domain 1"/>
    <property type="match status" value="1"/>
</dbReference>
<comment type="caution">
    <text evidence="7">The sequence shown here is derived from an EMBL/GenBank/DDBJ whole genome shotgun (WGS) entry which is preliminary data.</text>
</comment>
<proteinExistence type="predicted"/>
<dbReference type="CDD" id="cd02440">
    <property type="entry name" value="AdoMet_MTases"/>
    <property type="match status" value="1"/>
</dbReference>
<reference evidence="7" key="2">
    <citation type="submission" date="2020-09" db="EMBL/GenBank/DDBJ databases">
        <authorList>
            <person name="Sun Q."/>
            <person name="Zhou Y."/>
        </authorList>
    </citation>
    <scope>NUCLEOTIDE SEQUENCE</scope>
    <source>
        <strain evidence="7">CGMCC 4.7306</strain>
    </source>
</reference>
<dbReference type="Pfam" id="PF00590">
    <property type="entry name" value="TP_methylase"/>
    <property type="match status" value="1"/>
</dbReference>
<dbReference type="AlphaFoldDB" id="A0A917W1Z6"/>
<gene>
    <name evidence="7" type="ORF">GCM10011575_17830</name>
</gene>
<dbReference type="RefSeq" id="WP_229669874.1">
    <property type="nucleotide sequence ID" value="NZ_BMMZ01000003.1"/>
</dbReference>
<evidence type="ECO:0000256" key="5">
    <source>
        <dbReference type="ARBA" id="ARBA00022691"/>
    </source>
</evidence>
<dbReference type="SUPFAM" id="SSF53790">
    <property type="entry name" value="Tetrapyrrole methylase"/>
    <property type="match status" value="1"/>
</dbReference>
<evidence type="ECO:0000259" key="6">
    <source>
        <dbReference type="Pfam" id="PF00590"/>
    </source>
</evidence>
<dbReference type="InterPro" id="IPR014008">
    <property type="entry name" value="Cbl_synth_MTase_CbiT"/>
</dbReference>
<dbReference type="InterPro" id="IPR000878">
    <property type="entry name" value="4pyrrol_Mease"/>
</dbReference>
<dbReference type="PIRSF" id="PIRSF036428">
    <property type="entry name" value="CobL"/>
    <property type="match status" value="1"/>
</dbReference>
<dbReference type="GO" id="GO:0009236">
    <property type="term" value="P:cobalamin biosynthetic process"/>
    <property type="evidence" value="ECO:0007669"/>
    <property type="project" value="UniProtKB-KW"/>
</dbReference>
<dbReference type="InterPro" id="IPR035996">
    <property type="entry name" value="4pyrrol_Methylase_sf"/>
</dbReference>
<keyword evidence="4" id="KW-0808">Transferase</keyword>
<evidence type="ECO:0000256" key="2">
    <source>
        <dbReference type="ARBA" id="ARBA00022573"/>
    </source>
</evidence>
<evidence type="ECO:0000313" key="7">
    <source>
        <dbReference type="EMBL" id="GGL59699.1"/>
    </source>
</evidence>
<evidence type="ECO:0000256" key="3">
    <source>
        <dbReference type="ARBA" id="ARBA00022603"/>
    </source>
</evidence>
<evidence type="ECO:0000256" key="4">
    <source>
        <dbReference type="ARBA" id="ARBA00022679"/>
    </source>
</evidence>
<comment type="pathway">
    <text evidence="1">Cofactor biosynthesis; adenosylcobalamin biosynthesis.</text>
</comment>
<keyword evidence="3" id="KW-0489">Methyltransferase</keyword>